<evidence type="ECO:0000256" key="1">
    <source>
        <dbReference type="ARBA" id="ARBA00010528"/>
    </source>
</evidence>
<evidence type="ECO:0000313" key="7">
    <source>
        <dbReference type="EMBL" id="RDB31378.1"/>
    </source>
</evidence>
<dbReference type="OrthoDB" id="9803201at2"/>
<dbReference type="GO" id="GO:1990904">
    <property type="term" value="C:ribonucleoprotein complex"/>
    <property type="evidence" value="ECO:0007669"/>
    <property type="project" value="UniProtKB-KW"/>
</dbReference>
<dbReference type="PANTHER" id="PTHR10746">
    <property type="entry name" value="50S RIBOSOMAL PROTEIN L4"/>
    <property type="match status" value="1"/>
</dbReference>
<organism evidence="7 8">
    <name type="scientific">Candidatus Similichlamydia laticola</name>
    <dbReference type="NCBI Taxonomy" id="2170265"/>
    <lineage>
        <taxon>Bacteria</taxon>
        <taxon>Pseudomonadati</taxon>
        <taxon>Chlamydiota</taxon>
        <taxon>Chlamydiia</taxon>
        <taxon>Parachlamydiales</taxon>
        <taxon>Candidatus Parilichlamydiaceae</taxon>
        <taxon>Candidatus Similichlamydia</taxon>
    </lineage>
</organism>
<protein>
    <recommendedName>
        <fullName evidence="4">Large ribosomal subunit protein uL4</fullName>
    </recommendedName>
    <alternativeName>
        <fullName evidence="5">50S ribosomal protein L4</fullName>
    </alternativeName>
</protein>
<sequence length="230" mass="24754">MSQVMRRVSFPDAGVCEGVDLSSFLEAEPSSSLAMMHRCLVCLRANKRQRSACSLTRSEVSHSGKKPHPQKGTGRARQGSLASPQYRGGGVVFGPRGVKSLAKVNKKERRASLKGALLDRLSSGACAIGVDLGAGMERPKTSLVCSFLEKLSFSKGKVLVLFDQKEDVLLQDSGWSRYSCFQKSAANLSSVRVLFFSQINLQDVLSARGIVFSEAAFLACSRFLEGGAVA</sequence>
<evidence type="ECO:0000256" key="3">
    <source>
        <dbReference type="ARBA" id="ARBA00023274"/>
    </source>
</evidence>
<feature type="region of interest" description="Disordered" evidence="6">
    <location>
        <begin position="54"/>
        <end position="84"/>
    </location>
</feature>
<name>A0A369KBT5_9BACT</name>
<evidence type="ECO:0000313" key="8">
    <source>
        <dbReference type="Proteomes" id="UP000253816"/>
    </source>
</evidence>
<dbReference type="InterPro" id="IPR013005">
    <property type="entry name" value="Ribosomal_uL4-like"/>
</dbReference>
<dbReference type="InterPro" id="IPR002136">
    <property type="entry name" value="Ribosomal_uL4"/>
</dbReference>
<evidence type="ECO:0000256" key="6">
    <source>
        <dbReference type="SAM" id="MobiDB-lite"/>
    </source>
</evidence>
<evidence type="ECO:0000256" key="5">
    <source>
        <dbReference type="ARBA" id="ARBA00035462"/>
    </source>
</evidence>
<reference evidence="7 8" key="1">
    <citation type="submission" date="2018-07" db="EMBL/GenBank/DDBJ databases">
        <title>Comparative genomics of the Candidatus Parilichlamydiaceae reveals evidence of convergent evolution and genome reduction in the phylum Chlamydiae.</title>
        <authorList>
            <person name="Taylor-Brown A."/>
            <person name="Polkinghorne A."/>
        </authorList>
    </citation>
    <scope>NUCLEOTIDE SEQUENCE [LARGE SCALE GENOMIC DNA]</scope>
    <source>
        <strain evidence="7 8">Hat2</strain>
    </source>
</reference>
<comment type="similarity">
    <text evidence="1">Belongs to the universal ribosomal protein uL4 family.</text>
</comment>
<evidence type="ECO:0000256" key="2">
    <source>
        <dbReference type="ARBA" id="ARBA00022980"/>
    </source>
</evidence>
<keyword evidence="8" id="KW-1185">Reference proteome</keyword>
<proteinExistence type="inferred from homology"/>
<keyword evidence="2 7" id="KW-0689">Ribosomal protein</keyword>
<keyword evidence="3" id="KW-0687">Ribonucleoprotein</keyword>
<dbReference type="Pfam" id="PF00573">
    <property type="entry name" value="Ribosomal_L4"/>
    <property type="match status" value="1"/>
</dbReference>
<dbReference type="NCBIfam" id="TIGR03953">
    <property type="entry name" value="rplD_bact"/>
    <property type="match status" value="1"/>
</dbReference>
<dbReference type="Gene3D" id="3.40.1370.10">
    <property type="match status" value="1"/>
</dbReference>
<comment type="caution">
    <text evidence="7">The sequence shown here is derived from an EMBL/GenBank/DDBJ whole genome shotgun (WGS) entry which is preliminary data.</text>
</comment>
<evidence type="ECO:0000256" key="4">
    <source>
        <dbReference type="ARBA" id="ARBA00035244"/>
    </source>
</evidence>
<accession>A0A369KBT5</accession>
<dbReference type="PANTHER" id="PTHR10746:SF6">
    <property type="entry name" value="LARGE RIBOSOMAL SUBUNIT PROTEIN UL4M"/>
    <property type="match status" value="1"/>
</dbReference>
<dbReference type="AlphaFoldDB" id="A0A369KBT5"/>
<gene>
    <name evidence="7" type="ORF">HAT2_00517</name>
</gene>
<dbReference type="GO" id="GO:0005840">
    <property type="term" value="C:ribosome"/>
    <property type="evidence" value="ECO:0007669"/>
    <property type="project" value="UniProtKB-KW"/>
</dbReference>
<dbReference type="EMBL" id="QQBG01000017">
    <property type="protein sequence ID" value="RDB31378.1"/>
    <property type="molecule type" value="Genomic_DNA"/>
</dbReference>
<dbReference type="GO" id="GO:0006412">
    <property type="term" value="P:translation"/>
    <property type="evidence" value="ECO:0007669"/>
    <property type="project" value="InterPro"/>
</dbReference>
<dbReference type="RefSeq" id="WP_147267496.1">
    <property type="nucleotide sequence ID" value="NZ_QQBG01000017.1"/>
</dbReference>
<dbReference type="GO" id="GO:0003735">
    <property type="term" value="F:structural constituent of ribosome"/>
    <property type="evidence" value="ECO:0007669"/>
    <property type="project" value="InterPro"/>
</dbReference>
<dbReference type="Proteomes" id="UP000253816">
    <property type="component" value="Unassembled WGS sequence"/>
</dbReference>
<dbReference type="SUPFAM" id="SSF52166">
    <property type="entry name" value="Ribosomal protein L4"/>
    <property type="match status" value="1"/>
</dbReference>
<dbReference type="InterPro" id="IPR023574">
    <property type="entry name" value="Ribosomal_uL4_dom_sf"/>
</dbReference>